<comment type="caution">
    <text evidence="1">The sequence shown here is derived from an EMBL/GenBank/DDBJ whole genome shotgun (WGS) entry which is preliminary data.</text>
</comment>
<accession>A0A506VD96</accession>
<dbReference type="AlphaFoldDB" id="A0A506VD96"/>
<reference evidence="1 2" key="1">
    <citation type="submission" date="2019-06" db="EMBL/GenBank/DDBJ databases">
        <authorList>
            <person name="Yang Y."/>
        </authorList>
    </citation>
    <scope>NUCLEOTIDE SEQUENCE [LARGE SCALE GENOMIC DNA]</scope>
    <source>
        <strain evidence="1 2">BIT-26</strain>
    </source>
</reference>
<dbReference type="Proteomes" id="UP000319523">
    <property type="component" value="Unassembled WGS sequence"/>
</dbReference>
<name>A0A506VD96_9GAMM</name>
<dbReference type="RefSeq" id="WP_141175348.1">
    <property type="nucleotide sequence ID" value="NZ_JBHUFX010000013.1"/>
</dbReference>
<proteinExistence type="predicted"/>
<organism evidence="1 2">
    <name type="scientific">Mixta tenebrionis</name>
    <dbReference type="NCBI Taxonomy" id="2562439"/>
    <lineage>
        <taxon>Bacteria</taxon>
        <taxon>Pseudomonadati</taxon>
        <taxon>Pseudomonadota</taxon>
        <taxon>Gammaproteobacteria</taxon>
        <taxon>Enterobacterales</taxon>
        <taxon>Erwiniaceae</taxon>
        <taxon>Mixta</taxon>
    </lineage>
</organism>
<evidence type="ECO:0000313" key="1">
    <source>
        <dbReference type="EMBL" id="TPW43170.1"/>
    </source>
</evidence>
<sequence>MQQFKNLSVANFLAVSTSLHPAAHGAEETCVSVFSLPNLTLPAECCINMAAPPLSQDVISVSRQVQKKSEKSRIQEKKIKLLSALHQKKEYIHCPALNKGKGLFAWNFMRVRISQLRLPVEAAAL</sequence>
<keyword evidence="2" id="KW-1185">Reference proteome</keyword>
<dbReference type="EMBL" id="VHQI01000003">
    <property type="protein sequence ID" value="TPW43170.1"/>
    <property type="molecule type" value="Genomic_DNA"/>
</dbReference>
<evidence type="ECO:0000313" key="2">
    <source>
        <dbReference type="Proteomes" id="UP000319523"/>
    </source>
</evidence>
<protein>
    <submittedName>
        <fullName evidence="1">Uncharacterized protein</fullName>
    </submittedName>
</protein>
<gene>
    <name evidence="1" type="ORF">FKM52_06285</name>
</gene>